<dbReference type="InterPro" id="IPR011761">
    <property type="entry name" value="ATP-grasp"/>
</dbReference>
<gene>
    <name evidence="3" type="ORF">E4U91_34705</name>
</gene>
<dbReference type="SUPFAM" id="SSF56059">
    <property type="entry name" value="Glutathione synthetase ATP-binding domain-like"/>
    <property type="match status" value="1"/>
</dbReference>
<comment type="caution">
    <text evidence="3">The sequence shown here is derived from an EMBL/GenBank/DDBJ whole genome shotgun (WGS) entry which is preliminary data.</text>
</comment>
<keyword evidence="1" id="KW-0547">Nucleotide-binding</keyword>
<dbReference type="Proteomes" id="UP000305929">
    <property type="component" value="Unassembled WGS sequence"/>
</dbReference>
<evidence type="ECO:0000259" key="2">
    <source>
        <dbReference type="PROSITE" id="PS50975"/>
    </source>
</evidence>
<proteinExistence type="predicted"/>
<accession>A0A4U5WT63</accession>
<dbReference type="GO" id="GO:0046872">
    <property type="term" value="F:metal ion binding"/>
    <property type="evidence" value="ECO:0007669"/>
    <property type="project" value="InterPro"/>
</dbReference>
<keyword evidence="1" id="KW-0067">ATP-binding</keyword>
<sequence>MSPPLVSPVRHAAPAPPAAGFLDGARRALTGTAGTPLVLLGNFEVEDEWAKGESGLPMLAGRNSAAIVNRMDEFALLLAGPDDHVVLKSAPDADYLDHLASLGVELPTVLVTDVQDPAHSVTVDALRSPRLLAALRELATRGARLLPHGQSALEDELCERTGLASALPPSPLVKSVNSKIYSRRLATELGLPLARGWECETVGAFEEAAEEAVALCVDQGRRVGVKDAYGVSGKGIAVIDDSRRLRQLVRMVARGAAKRGDDRIALVIEEWADKTTDLNYHFTVGRDGSVRFDFVKEALTENGVHKGHRFPAQLDPGHVAAVRDASARIGARLAADGFHGVVGVDAMLTRDRGLLPLLEINARNNMSTYQTSLQERFMRPGTTALARQYELSPTARVSFARLRDRLGDLLLDPATGRGLIINNFATVNAAAPADPDGRPWTGRLYGLLLAGSTTELNALDRAVAEAVRKETNPDD</sequence>
<dbReference type="InterPro" id="IPR040754">
    <property type="entry name" value="PreAtp-grasp"/>
</dbReference>
<dbReference type="Gene3D" id="3.30.470.20">
    <property type="entry name" value="ATP-grasp fold, B domain"/>
    <property type="match status" value="1"/>
</dbReference>
<dbReference type="OrthoDB" id="20966at2"/>
<dbReference type="PROSITE" id="PS50975">
    <property type="entry name" value="ATP_GRASP"/>
    <property type="match status" value="1"/>
</dbReference>
<keyword evidence="4" id="KW-1185">Reference proteome</keyword>
<name>A0A4U5WT63_STRLS</name>
<protein>
    <submittedName>
        <fullName evidence="3">ATP-grasp domain-containing protein</fullName>
    </submittedName>
</protein>
<dbReference type="RefSeq" id="WP_137310474.1">
    <property type="nucleotide sequence ID" value="NZ_SZNQ01000001.1"/>
</dbReference>
<dbReference type="GO" id="GO:0005524">
    <property type="term" value="F:ATP binding"/>
    <property type="evidence" value="ECO:0007669"/>
    <property type="project" value="UniProtKB-UniRule"/>
</dbReference>
<evidence type="ECO:0000313" key="4">
    <source>
        <dbReference type="Proteomes" id="UP000305929"/>
    </source>
</evidence>
<organism evidence="3 4">
    <name type="scientific">Streptomyces lasalocidi</name>
    <name type="common">Streptomyces lasaliensis</name>
    <dbReference type="NCBI Taxonomy" id="324833"/>
    <lineage>
        <taxon>Bacteria</taxon>
        <taxon>Bacillati</taxon>
        <taxon>Actinomycetota</taxon>
        <taxon>Actinomycetes</taxon>
        <taxon>Kitasatosporales</taxon>
        <taxon>Streptomycetaceae</taxon>
        <taxon>Streptomyces</taxon>
    </lineage>
</organism>
<dbReference type="EMBL" id="SZNQ01000001">
    <property type="protein sequence ID" value="TKT04651.1"/>
    <property type="molecule type" value="Genomic_DNA"/>
</dbReference>
<feature type="domain" description="ATP-grasp" evidence="2">
    <location>
        <begin position="183"/>
        <end position="390"/>
    </location>
</feature>
<evidence type="ECO:0000313" key="3">
    <source>
        <dbReference type="EMBL" id="TKT04651.1"/>
    </source>
</evidence>
<dbReference type="AlphaFoldDB" id="A0A4U5WT63"/>
<dbReference type="Pfam" id="PF18604">
    <property type="entry name" value="PreAtp-grasp"/>
    <property type="match status" value="1"/>
</dbReference>
<evidence type="ECO:0000256" key="1">
    <source>
        <dbReference type="PROSITE-ProRule" id="PRU00409"/>
    </source>
</evidence>
<reference evidence="3 4" key="1">
    <citation type="submission" date="2019-04" db="EMBL/GenBank/DDBJ databases">
        <title>Streptomyces lasaliensis sp. nov., an Actinomycete isolated from soil which produces the polyether antibiotic lasalocid.</title>
        <authorList>
            <person name="Erwin G."/>
            <person name="Haber C."/>
        </authorList>
    </citation>
    <scope>NUCLEOTIDE SEQUENCE [LARGE SCALE GENOMIC DNA]</scope>
    <source>
        <strain evidence="3 4">X-537</strain>
    </source>
</reference>